<reference evidence="1 2" key="1">
    <citation type="submission" date="2014-12" db="EMBL/GenBank/DDBJ databases">
        <title>Denitrispirillum autotrophicum gen. nov., sp. nov., Denitrifying, Facultatively Autotrophic Bacteria Isolated from Rice Paddy Soil.</title>
        <authorList>
            <person name="Ishii S."/>
            <person name="Ashida N."/>
            <person name="Ohno H."/>
            <person name="Otsuka S."/>
            <person name="Yokota A."/>
            <person name="Senoo K."/>
        </authorList>
    </citation>
    <scope>NUCLEOTIDE SEQUENCE [LARGE SCALE GENOMIC DNA]</scope>
    <source>
        <strain evidence="1 2">TSA66</strain>
    </source>
</reference>
<dbReference type="PANTHER" id="PTHR23004:SF7">
    <property type="entry name" value="DUF924-DOMAIN-CONTAINING PROTEIN"/>
    <property type="match status" value="1"/>
</dbReference>
<dbReference type="EMBL" id="JWJG01000028">
    <property type="protein sequence ID" value="KIF83968.1"/>
    <property type="molecule type" value="Genomic_DNA"/>
</dbReference>
<dbReference type="OrthoDB" id="7593450at2"/>
<accession>A0A0C1YAF6</accession>
<organism evidence="1 2">
    <name type="scientific">Noviherbaspirillum autotrophicum</name>
    <dbReference type="NCBI Taxonomy" id="709839"/>
    <lineage>
        <taxon>Bacteria</taxon>
        <taxon>Pseudomonadati</taxon>
        <taxon>Pseudomonadota</taxon>
        <taxon>Betaproteobacteria</taxon>
        <taxon>Burkholderiales</taxon>
        <taxon>Oxalobacteraceae</taxon>
        <taxon>Noviherbaspirillum</taxon>
    </lineage>
</organism>
<comment type="caution">
    <text evidence="1">The sequence shown here is derived from an EMBL/GenBank/DDBJ whole genome shotgun (WGS) entry which is preliminary data.</text>
</comment>
<evidence type="ECO:0008006" key="3">
    <source>
        <dbReference type="Google" id="ProtNLM"/>
    </source>
</evidence>
<dbReference type="Proteomes" id="UP000031572">
    <property type="component" value="Unassembled WGS sequence"/>
</dbReference>
<dbReference type="InterPro" id="IPR010323">
    <property type="entry name" value="DUF924"/>
</dbReference>
<dbReference type="STRING" id="709839.TSA66_24050"/>
<proteinExistence type="predicted"/>
<dbReference type="Gene3D" id="1.20.58.320">
    <property type="entry name" value="TPR-like"/>
    <property type="match status" value="1"/>
</dbReference>
<evidence type="ECO:0000313" key="1">
    <source>
        <dbReference type="EMBL" id="KIF83968.1"/>
    </source>
</evidence>
<dbReference type="Gene3D" id="1.25.40.10">
    <property type="entry name" value="Tetratricopeptide repeat domain"/>
    <property type="match status" value="1"/>
</dbReference>
<sequence length="199" mass="22355">METPASIHAFWFGTETDDALVAQERARLWWAKDAQTDREIARRFAACVDKAADGALDGWAASPRGRLALILLTDQFPRNIYRGTPQSFAYDHHALAWCKQGLAAGAHAALRPIERVFFYLPLEHSEAADDQAQAVALFEELVQQAGAARQAVFEGFLDYARRHRDVITRFGRFPHRNRILARQSSADELAFLQQPGSSF</sequence>
<name>A0A0C1YAF6_9BURK</name>
<keyword evidence="2" id="KW-1185">Reference proteome</keyword>
<dbReference type="PANTHER" id="PTHR23004">
    <property type="entry name" value="DOUBLECORTIN DOMAIN CONTAINING 2"/>
    <property type="match status" value="1"/>
</dbReference>
<dbReference type="Pfam" id="PF06041">
    <property type="entry name" value="DUF924"/>
    <property type="match status" value="1"/>
</dbReference>
<evidence type="ECO:0000313" key="2">
    <source>
        <dbReference type="Proteomes" id="UP000031572"/>
    </source>
</evidence>
<dbReference type="InterPro" id="IPR011990">
    <property type="entry name" value="TPR-like_helical_dom_sf"/>
</dbReference>
<dbReference type="AlphaFoldDB" id="A0A0C1YAF6"/>
<dbReference type="SUPFAM" id="SSF48452">
    <property type="entry name" value="TPR-like"/>
    <property type="match status" value="1"/>
</dbReference>
<gene>
    <name evidence="1" type="ORF">TSA66_24050</name>
</gene>
<protein>
    <recommendedName>
        <fullName evidence="3">Transmembrane protein</fullName>
    </recommendedName>
</protein>